<dbReference type="NCBIfam" id="NF011664">
    <property type="entry name" value="PRK15084.1"/>
    <property type="match status" value="1"/>
</dbReference>
<dbReference type="STRING" id="50718.SU60_04845"/>
<comment type="caution">
    <text evidence="1">The sequence shown here is derived from an EMBL/GenBank/DDBJ whole genome shotgun (WGS) entry which is preliminary data.</text>
</comment>
<dbReference type="Pfam" id="PF07450">
    <property type="entry name" value="HycH"/>
    <property type="match status" value="1"/>
</dbReference>
<dbReference type="RefSeq" id="WP_041154581.1">
    <property type="nucleotide sequence ID" value="NZ_CBCRVP010000003.1"/>
</dbReference>
<organism evidence="1 2">
    <name type="scientific">Vibrio mytili</name>
    <dbReference type="NCBI Taxonomy" id="50718"/>
    <lineage>
        <taxon>Bacteria</taxon>
        <taxon>Pseudomonadati</taxon>
        <taxon>Pseudomonadota</taxon>
        <taxon>Gammaproteobacteria</taxon>
        <taxon>Vibrionales</taxon>
        <taxon>Vibrionaceae</taxon>
        <taxon>Vibrio</taxon>
    </lineage>
</organism>
<dbReference type="GO" id="GO:0016829">
    <property type="term" value="F:lyase activity"/>
    <property type="evidence" value="ECO:0007669"/>
    <property type="project" value="UniProtKB-KW"/>
</dbReference>
<gene>
    <name evidence="1" type="ORF">SU60_04845</name>
</gene>
<dbReference type="AlphaFoldDB" id="A0A0C3DK73"/>
<proteinExistence type="predicted"/>
<dbReference type="OrthoDB" id="3173483at2"/>
<dbReference type="InterPro" id="IPR010005">
    <property type="entry name" value="Formate_DH_maturation_HycH"/>
</dbReference>
<evidence type="ECO:0000313" key="1">
    <source>
        <dbReference type="EMBL" id="KIN11854.1"/>
    </source>
</evidence>
<keyword evidence="2" id="KW-1185">Reference proteome</keyword>
<dbReference type="EMBL" id="JXOK01000010">
    <property type="protein sequence ID" value="KIN11854.1"/>
    <property type="molecule type" value="Genomic_DNA"/>
</dbReference>
<sequence length="144" mass="16484">MAVSESRHVDSQVYFYRLSRKFVDNKYDVPEEAKQIMYYSLTIGHHLGIVDCLKSEMQCSGQEYLTWISGLDESSEAYRKLKGFLMFGEITVFPEHIHMLAIALDRIDSATQSEKSQQLTQGMIAILNAIYNEPTMYLMIRGGA</sequence>
<dbReference type="Proteomes" id="UP000031977">
    <property type="component" value="Unassembled WGS sequence"/>
</dbReference>
<reference evidence="1 2" key="1">
    <citation type="submission" date="2015-01" db="EMBL/GenBank/DDBJ databases">
        <title>Draft genome of Vibrio mytili type strain CAIM 528.</title>
        <authorList>
            <person name="Gonzalez-Castillo A."/>
            <person name="Gomez-Gil B."/>
            <person name="Enciso-Ibarra J."/>
        </authorList>
    </citation>
    <scope>NUCLEOTIDE SEQUENCE [LARGE SCALE GENOMIC DNA]</scope>
    <source>
        <strain evidence="1 2">CAIM 528</strain>
    </source>
</reference>
<evidence type="ECO:0000313" key="2">
    <source>
        <dbReference type="Proteomes" id="UP000031977"/>
    </source>
</evidence>
<accession>A0A0C3DK73</accession>
<protein>
    <submittedName>
        <fullName evidence="1">Formate hydrogenlyase maturation protein HycH</fullName>
    </submittedName>
</protein>
<keyword evidence="1" id="KW-0456">Lyase</keyword>
<name>A0A0C3DK73_9VIBR</name>